<evidence type="ECO:0000313" key="8">
    <source>
        <dbReference type="EMBL" id="MFC3811797.1"/>
    </source>
</evidence>
<dbReference type="Pfam" id="PF05971">
    <property type="entry name" value="Methyltransf_10"/>
    <property type="match status" value="1"/>
</dbReference>
<evidence type="ECO:0000256" key="5">
    <source>
        <dbReference type="ARBA" id="ARBA00022691"/>
    </source>
</evidence>
<dbReference type="EC" id="2.1.1.181" evidence="6"/>
<dbReference type="NCBIfam" id="NF008725">
    <property type="entry name" value="PRK11727.1"/>
    <property type="match status" value="1"/>
</dbReference>
<evidence type="ECO:0000256" key="6">
    <source>
        <dbReference type="HAMAP-Rule" id="MF_01848"/>
    </source>
</evidence>
<dbReference type="EMBL" id="JBHRYQ010000001">
    <property type="protein sequence ID" value="MFC3811797.1"/>
    <property type="molecule type" value="Genomic_DNA"/>
</dbReference>
<dbReference type="SUPFAM" id="SSF53335">
    <property type="entry name" value="S-adenosyl-L-methionine-dependent methyltransferases"/>
    <property type="match status" value="1"/>
</dbReference>
<dbReference type="InterPro" id="IPR029063">
    <property type="entry name" value="SAM-dependent_MTases_sf"/>
</dbReference>
<dbReference type="CDD" id="cd02440">
    <property type="entry name" value="AdoMet_MTases"/>
    <property type="match status" value="1"/>
</dbReference>
<keyword evidence="2 6" id="KW-0698">rRNA processing</keyword>
<keyword evidence="5 6" id="KW-0949">S-adenosyl-L-methionine</keyword>
<keyword evidence="4 6" id="KW-0808">Transferase</keyword>
<keyword evidence="9" id="KW-1185">Reference proteome</keyword>
<dbReference type="HAMAP" id="MF_01848">
    <property type="entry name" value="23SrRNA_methyltr_F"/>
    <property type="match status" value="1"/>
</dbReference>
<dbReference type="Gene3D" id="3.40.50.150">
    <property type="entry name" value="Vaccinia Virus protein VP39"/>
    <property type="match status" value="1"/>
</dbReference>
<comment type="subcellular location">
    <subcellularLocation>
        <location evidence="6">Cytoplasm</location>
    </subcellularLocation>
</comment>
<evidence type="ECO:0000256" key="3">
    <source>
        <dbReference type="ARBA" id="ARBA00022603"/>
    </source>
</evidence>
<keyword evidence="1 6" id="KW-0963">Cytoplasm</keyword>
<gene>
    <name evidence="6 8" type="primary">rlmF</name>
    <name evidence="8" type="ORF">ACFOOI_14125</name>
</gene>
<feature type="region of interest" description="Disordered" evidence="7">
    <location>
        <begin position="1"/>
        <end position="24"/>
    </location>
</feature>
<evidence type="ECO:0000256" key="7">
    <source>
        <dbReference type="SAM" id="MobiDB-lite"/>
    </source>
</evidence>
<dbReference type="InterPro" id="IPR010286">
    <property type="entry name" value="METTL16/RlmF"/>
</dbReference>
<keyword evidence="3 6" id="KW-0489">Methyltransferase</keyword>
<name>A0ABV7YZJ9_9BACT</name>
<protein>
    <recommendedName>
        <fullName evidence="6">Ribosomal RNA large subunit methyltransferase F</fullName>
        <ecNumber evidence="6">2.1.1.181</ecNumber>
    </recommendedName>
    <alternativeName>
        <fullName evidence="6">23S rRNA mA1618 methyltransferase</fullName>
    </alternativeName>
    <alternativeName>
        <fullName evidence="6">rRNA adenine N-6-methyltransferase</fullName>
    </alternativeName>
</protein>
<feature type="compositionally biased region" description="Polar residues" evidence="7">
    <location>
        <begin position="11"/>
        <end position="24"/>
    </location>
</feature>
<sequence>MADKLHMQKKPASSKQSLHPRNQHNGNYDLAALTTATPELGQYVFENQFGTQTINFAEPLAVKALNKALLYHHYGIQHWDIPAGYLCPPIPGRADYIHYIADILAENNKGVIPKGNTIKCLDIGTGANCIYPIIGHQEYGWNFVGADIDPVSVKSAKAIVAANETLSNNIEIRHQADKGRFYKGIIKSGEKFDITMCNPPFHASQQEAQAQNMRKVKNLTGKTNQKPSLNFGGKNNELWYEGGEYIFVKAMIEESQEFAASVKWFTSLVSKKENLPAFQKLLKYLKATDVKIIEMTQGQKISRLIAWRF</sequence>
<evidence type="ECO:0000256" key="4">
    <source>
        <dbReference type="ARBA" id="ARBA00022679"/>
    </source>
</evidence>
<dbReference type="RefSeq" id="WP_379838643.1">
    <property type="nucleotide sequence ID" value="NZ_JBHRYQ010000001.1"/>
</dbReference>
<evidence type="ECO:0000256" key="1">
    <source>
        <dbReference type="ARBA" id="ARBA00022490"/>
    </source>
</evidence>
<proteinExistence type="inferred from homology"/>
<comment type="function">
    <text evidence="6">Specifically methylates the adenine in position 1618 of 23S rRNA.</text>
</comment>
<dbReference type="PANTHER" id="PTHR13393">
    <property type="entry name" value="SAM-DEPENDENT METHYLTRANSFERASE"/>
    <property type="match status" value="1"/>
</dbReference>
<dbReference type="Proteomes" id="UP001595616">
    <property type="component" value="Unassembled WGS sequence"/>
</dbReference>
<comment type="similarity">
    <text evidence="6">Belongs to the methyltransferase superfamily. METTL16/RlmF family.</text>
</comment>
<dbReference type="InterPro" id="IPR016909">
    <property type="entry name" value="rRNA_lsu_MeTfrase_F"/>
</dbReference>
<comment type="catalytic activity">
    <reaction evidence="6">
        <text>adenosine(1618) in 23S rRNA + S-adenosyl-L-methionine = N(6)-methyladenosine(1618) in 23S rRNA + S-adenosyl-L-homocysteine + H(+)</text>
        <dbReference type="Rhea" id="RHEA:16497"/>
        <dbReference type="Rhea" id="RHEA-COMP:10229"/>
        <dbReference type="Rhea" id="RHEA-COMP:10231"/>
        <dbReference type="ChEBI" id="CHEBI:15378"/>
        <dbReference type="ChEBI" id="CHEBI:57856"/>
        <dbReference type="ChEBI" id="CHEBI:59789"/>
        <dbReference type="ChEBI" id="CHEBI:74411"/>
        <dbReference type="ChEBI" id="CHEBI:74449"/>
        <dbReference type="EC" id="2.1.1.181"/>
    </reaction>
</comment>
<organism evidence="8 9">
    <name type="scientific">Lacihabitans lacunae</name>
    <dbReference type="NCBI Taxonomy" id="1028214"/>
    <lineage>
        <taxon>Bacteria</taxon>
        <taxon>Pseudomonadati</taxon>
        <taxon>Bacteroidota</taxon>
        <taxon>Cytophagia</taxon>
        <taxon>Cytophagales</taxon>
        <taxon>Leadbetterellaceae</taxon>
        <taxon>Lacihabitans</taxon>
    </lineage>
</organism>
<evidence type="ECO:0000256" key="2">
    <source>
        <dbReference type="ARBA" id="ARBA00022552"/>
    </source>
</evidence>
<dbReference type="PANTHER" id="PTHR13393:SF0">
    <property type="entry name" value="RNA N6-ADENOSINE-METHYLTRANSFERASE METTL16"/>
    <property type="match status" value="1"/>
</dbReference>
<dbReference type="PIRSF" id="PIRSF029038">
    <property type="entry name" value="Mtase_YbiN_prd"/>
    <property type="match status" value="1"/>
</dbReference>
<evidence type="ECO:0000313" key="9">
    <source>
        <dbReference type="Proteomes" id="UP001595616"/>
    </source>
</evidence>
<reference evidence="9" key="1">
    <citation type="journal article" date="2019" name="Int. J. Syst. Evol. Microbiol.">
        <title>The Global Catalogue of Microorganisms (GCM) 10K type strain sequencing project: providing services to taxonomists for standard genome sequencing and annotation.</title>
        <authorList>
            <consortium name="The Broad Institute Genomics Platform"/>
            <consortium name="The Broad Institute Genome Sequencing Center for Infectious Disease"/>
            <person name="Wu L."/>
            <person name="Ma J."/>
        </authorList>
    </citation>
    <scope>NUCLEOTIDE SEQUENCE [LARGE SCALE GENOMIC DNA]</scope>
    <source>
        <strain evidence="9">CECT 7956</strain>
    </source>
</reference>
<dbReference type="GO" id="GO:0052907">
    <property type="term" value="F:23S rRNA (adenine(1618)-N(6))-methyltransferase activity"/>
    <property type="evidence" value="ECO:0007669"/>
    <property type="project" value="UniProtKB-EC"/>
</dbReference>
<accession>A0ABV7YZJ9</accession>
<comment type="caution">
    <text evidence="8">The sequence shown here is derived from an EMBL/GenBank/DDBJ whole genome shotgun (WGS) entry which is preliminary data.</text>
</comment>